<dbReference type="OrthoDB" id="37659at2759"/>
<dbReference type="HOGENOM" id="CLU_056799_1_0_1"/>
<dbReference type="PRINTS" id="PR00081">
    <property type="entry name" value="GDHRDH"/>
</dbReference>
<gene>
    <name evidence="5" type="ORF">M413DRAFT_272660</name>
</gene>
<dbReference type="InterPro" id="IPR002347">
    <property type="entry name" value="SDR_fam"/>
</dbReference>
<dbReference type="InterPro" id="IPR020904">
    <property type="entry name" value="Sc_DH/Rdtase_CS"/>
</dbReference>
<evidence type="ECO:0008006" key="7">
    <source>
        <dbReference type="Google" id="ProtNLM"/>
    </source>
</evidence>
<keyword evidence="3" id="KW-0560">Oxidoreductase</keyword>
<keyword evidence="6" id="KW-1185">Reference proteome</keyword>
<evidence type="ECO:0000313" key="5">
    <source>
        <dbReference type="EMBL" id="KIM47317.1"/>
    </source>
</evidence>
<reference evidence="6" key="2">
    <citation type="submission" date="2015-01" db="EMBL/GenBank/DDBJ databases">
        <title>Evolutionary Origins and Diversification of the Mycorrhizal Mutualists.</title>
        <authorList>
            <consortium name="DOE Joint Genome Institute"/>
            <consortium name="Mycorrhizal Genomics Consortium"/>
            <person name="Kohler A."/>
            <person name="Kuo A."/>
            <person name="Nagy L.G."/>
            <person name="Floudas D."/>
            <person name="Copeland A."/>
            <person name="Barry K.W."/>
            <person name="Cichocki N."/>
            <person name="Veneault-Fourrey C."/>
            <person name="LaButti K."/>
            <person name="Lindquist E.A."/>
            <person name="Lipzen A."/>
            <person name="Lundell T."/>
            <person name="Morin E."/>
            <person name="Murat C."/>
            <person name="Riley R."/>
            <person name="Ohm R."/>
            <person name="Sun H."/>
            <person name="Tunlid A."/>
            <person name="Henrissat B."/>
            <person name="Grigoriev I.V."/>
            <person name="Hibbett D.S."/>
            <person name="Martin F."/>
        </authorList>
    </citation>
    <scope>NUCLEOTIDE SEQUENCE [LARGE SCALE GENOMIC DNA]</scope>
    <source>
        <strain evidence="6">h7</strain>
    </source>
</reference>
<accession>A0A0C2Z268</accession>
<dbReference type="AlphaFoldDB" id="A0A0C2Z268"/>
<sequence>MTVTLLPILQQLLRKPSTALAIIPLLLALYRISSNKPKRLLKVSKSGERVLILGASSGIGRSVARQYAARGARVCIVGRREALVEEVAVECQNAQTSARSQDVLAIPADFTNAQDMVRVRDTLEKEWNGLDTLVVAAGVSALQPLLAIAGVEAENKTNMEMTTHEGIQNTVDVAAAATRGNYVGPLIAAVTFVPLLSNTSKSPSIVLVNSLASVIPAPTRTLYASTKAASLVLYQALSIEHPNISFTFFMPATVEGDFRASAVDRGPVRELDPNAHGLKREDVAKRCIDAVDNGEKAVFMPVHMRFGHLLYWVWPAFVERAAKRKYNFGV</sequence>
<evidence type="ECO:0000256" key="4">
    <source>
        <dbReference type="ARBA" id="ARBA00037096"/>
    </source>
</evidence>
<organism evidence="5 6">
    <name type="scientific">Hebeloma cylindrosporum</name>
    <dbReference type="NCBI Taxonomy" id="76867"/>
    <lineage>
        <taxon>Eukaryota</taxon>
        <taxon>Fungi</taxon>
        <taxon>Dikarya</taxon>
        <taxon>Basidiomycota</taxon>
        <taxon>Agaricomycotina</taxon>
        <taxon>Agaricomycetes</taxon>
        <taxon>Agaricomycetidae</taxon>
        <taxon>Agaricales</taxon>
        <taxon>Agaricineae</taxon>
        <taxon>Hymenogastraceae</taxon>
        <taxon>Hebeloma</taxon>
    </lineage>
</organism>
<evidence type="ECO:0000256" key="3">
    <source>
        <dbReference type="ARBA" id="ARBA00023002"/>
    </source>
</evidence>
<dbReference type="Pfam" id="PF00106">
    <property type="entry name" value="adh_short"/>
    <property type="match status" value="1"/>
</dbReference>
<reference evidence="5 6" key="1">
    <citation type="submission" date="2014-04" db="EMBL/GenBank/DDBJ databases">
        <authorList>
            <consortium name="DOE Joint Genome Institute"/>
            <person name="Kuo A."/>
            <person name="Gay G."/>
            <person name="Dore J."/>
            <person name="Kohler A."/>
            <person name="Nagy L.G."/>
            <person name="Floudas D."/>
            <person name="Copeland A."/>
            <person name="Barry K.W."/>
            <person name="Cichocki N."/>
            <person name="Veneault-Fourrey C."/>
            <person name="LaButti K."/>
            <person name="Lindquist E.A."/>
            <person name="Lipzen A."/>
            <person name="Lundell T."/>
            <person name="Morin E."/>
            <person name="Murat C."/>
            <person name="Sun H."/>
            <person name="Tunlid A."/>
            <person name="Henrissat B."/>
            <person name="Grigoriev I.V."/>
            <person name="Hibbett D.S."/>
            <person name="Martin F."/>
            <person name="Nordberg H.P."/>
            <person name="Cantor M.N."/>
            <person name="Hua S.X."/>
        </authorList>
    </citation>
    <scope>NUCLEOTIDE SEQUENCE [LARGE SCALE GENOMIC DNA]</scope>
    <source>
        <strain evidence="6">h7</strain>
    </source>
</reference>
<dbReference type="Gene3D" id="3.40.50.720">
    <property type="entry name" value="NAD(P)-binding Rossmann-like Domain"/>
    <property type="match status" value="1"/>
</dbReference>
<dbReference type="PANTHER" id="PTHR44196:SF1">
    <property type="entry name" value="DEHYDROGENASE_REDUCTASE SDR FAMILY MEMBER 7B"/>
    <property type="match status" value="1"/>
</dbReference>
<dbReference type="GO" id="GO:0016020">
    <property type="term" value="C:membrane"/>
    <property type="evidence" value="ECO:0007669"/>
    <property type="project" value="TreeGrafter"/>
</dbReference>
<comment type="function">
    <text evidence="4">Putative oxidoreductase.</text>
</comment>
<dbReference type="PROSITE" id="PS00061">
    <property type="entry name" value="ADH_SHORT"/>
    <property type="match status" value="1"/>
</dbReference>
<comment type="similarity">
    <text evidence="1">Belongs to the short-chain dehydrogenases/reductases (SDR) family.</text>
</comment>
<dbReference type="GO" id="GO:0016491">
    <property type="term" value="F:oxidoreductase activity"/>
    <property type="evidence" value="ECO:0007669"/>
    <property type="project" value="UniProtKB-KW"/>
</dbReference>
<dbReference type="InterPro" id="IPR036291">
    <property type="entry name" value="NAD(P)-bd_dom_sf"/>
</dbReference>
<proteinExistence type="inferred from homology"/>
<dbReference type="Proteomes" id="UP000053424">
    <property type="component" value="Unassembled WGS sequence"/>
</dbReference>
<evidence type="ECO:0000256" key="2">
    <source>
        <dbReference type="ARBA" id="ARBA00022857"/>
    </source>
</evidence>
<dbReference type="PANTHER" id="PTHR44196">
    <property type="entry name" value="DEHYDROGENASE/REDUCTASE SDR FAMILY MEMBER 7B"/>
    <property type="match status" value="1"/>
</dbReference>
<dbReference type="SUPFAM" id="SSF51735">
    <property type="entry name" value="NAD(P)-binding Rossmann-fold domains"/>
    <property type="match status" value="1"/>
</dbReference>
<keyword evidence="2" id="KW-0521">NADP</keyword>
<dbReference type="STRING" id="686832.A0A0C2Z268"/>
<dbReference type="EMBL" id="KN831770">
    <property type="protein sequence ID" value="KIM47317.1"/>
    <property type="molecule type" value="Genomic_DNA"/>
</dbReference>
<evidence type="ECO:0000313" key="6">
    <source>
        <dbReference type="Proteomes" id="UP000053424"/>
    </source>
</evidence>
<name>A0A0C2Z268_HEBCY</name>
<evidence type="ECO:0000256" key="1">
    <source>
        <dbReference type="ARBA" id="ARBA00006484"/>
    </source>
</evidence>
<protein>
    <recommendedName>
        <fullName evidence="7">NAD(P)-binding protein</fullName>
    </recommendedName>
</protein>